<evidence type="ECO:0000313" key="4">
    <source>
        <dbReference type="Proteomes" id="UP000018731"/>
    </source>
</evidence>
<keyword evidence="2" id="KW-0812">Transmembrane</keyword>
<protein>
    <submittedName>
        <fullName evidence="3">Uncharacterized protein</fullName>
    </submittedName>
</protein>
<dbReference type="OrthoDB" id="5328011at2"/>
<feature type="compositionally biased region" description="Basic and acidic residues" evidence="1">
    <location>
        <begin position="54"/>
        <end position="63"/>
    </location>
</feature>
<comment type="caution">
    <text evidence="3">The sequence shown here is derived from an EMBL/GenBank/DDBJ whole genome shotgun (WGS) entry which is preliminary data.</text>
</comment>
<dbReference type="HOGENOM" id="CLU_1243899_0_0_7"/>
<dbReference type="EMBL" id="AZJI01000005">
    <property type="protein sequence ID" value="ETD23223.1"/>
    <property type="molecule type" value="Genomic_DNA"/>
</dbReference>
<dbReference type="STRING" id="1357400.HMPREF2086_01022"/>
<reference evidence="3 4" key="1">
    <citation type="journal article" date="2014" name="Genome Announc.">
        <title>Draft genome sequences of six enterohepatic helicobacter species isolated from humans and one from rhesus macaques.</title>
        <authorList>
            <person name="Shen Z."/>
            <person name="Sheh A."/>
            <person name="Young S.K."/>
            <person name="Abouelliel A."/>
            <person name="Ward D.V."/>
            <person name="Earl A.M."/>
            <person name="Fox J.G."/>
        </authorList>
    </citation>
    <scope>NUCLEOTIDE SEQUENCE [LARGE SCALE GENOMIC DNA]</scope>
    <source>
        <strain evidence="3 4">MIT 99-5501</strain>
    </source>
</reference>
<dbReference type="Proteomes" id="UP000018731">
    <property type="component" value="Unassembled WGS sequence"/>
</dbReference>
<evidence type="ECO:0000256" key="2">
    <source>
        <dbReference type="SAM" id="Phobius"/>
    </source>
</evidence>
<dbReference type="PATRIC" id="fig|1357400.3.peg.1399"/>
<evidence type="ECO:0000256" key="1">
    <source>
        <dbReference type="SAM" id="MobiDB-lite"/>
    </source>
</evidence>
<gene>
    <name evidence="3" type="ORF">HMPREF2086_01022</name>
</gene>
<organism evidence="3 4">
    <name type="scientific">Helicobacter macacae MIT 99-5501</name>
    <dbReference type="NCBI Taxonomy" id="1357400"/>
    <lineage>
        <taxon>Bacteria</taxon>
        <taxon>Pseudomonadati</taxon>
        <taxon>Campylobacterota</taxon>
        <taxon>Epsilonproteobacteria</taxon>
        <taxon>Campylobacterales</taxon>
        <taxon>Helicobacteraceae</taxon>
        <taxon>Helicobacter</taxon>
    </lineage>
</organism>
<keyword evidence="4" id="KW-1185">Reference proteome</keyword>
<sequence>MNNATLEPFRILAGVAGILFGALLICGDFALCAKSSQQVEESKEYLRTSKNKSGKRETPHNESSEALPDANEFLRFFQANLEKRHKEILQATLQNSFLRFRGYSLIDYSVYKKLTWRERSKIKKPLVFFRGFVDSEPIYSELGGVSVYARLASDEAMRVHLNFQNRYFSDLQTIRGNGTKINTQNTKNTKQNAQAIQKGRFYALCALPKINRCLLLGIGEKW</sequence>
<accession>V8C740</accession>
<feature type="region of interest" description="Disordered" evidence="1">
    <location>
        <begin position="44"/>
        <end position="65"/>
    </location>
</feature>
<keyword evidence="2" id="KW-0472">Membrane</keyword>
<proteinExistence type="predicted"/>
<evidence type="ECO:0000313" key="3">
    <source>
        <dbReference type="EMBL" id="ETD23223.1"/>
    </source>
</evidence>
<dbReference type="RefSeq" id="WP_023927748.1">
    <property type="nucleotide sequence ID" value="NZ_KI669454.1"/>
</dbReference>
<keyword evidence="2" id="KW-1133">Transmembrane helix</keyword>
<feature type="transmembrane region" description="Helical" evidence="2">
    <location>
        <begin position="12"/>
        <end position="33"/>
    </location>
</feature>
<name>V8C740_9HELI</name>
<dbReference type="AlphaFoldDB" id="V8C740"/>